<keyword evidence="3" id="KW-1185">Reference proteome</keyword>
<keyword evidence="2" id="KW-0328">Glycosyltransferase</keyword>
<keyword evidence="2" id="KW-0808">Transferase</keyword>
<protein>
    <submittedName>
        <fullName evidence="2">Glycosyltransferase family 4 protein</fullName>
        <ecNumber evidence="2">2.4.-.-</ecNumber>
    </submittedName>
</protein>
<accession>A0ABU9DCJ1</accession>
<dbReference type="CDD" id="cd03801">
    <property type="entry name" value="GT4_PimA-like"/>
    <property type="match status" value="1"/>
</dbReference>
<dbReference type="InterPro" id="IPR001296">
    <property type="entry name" value="Glyco_trans_1"/>
</dbReference>
<dbReference type="Proteomes" id="UP001469365">
    <property type="component" value="Unassembled WGS sequence"/>
</dbReference>
<gene>
    <name evidence="2" type="ORF">WMW72_01440</name>
</gene>
<comment type="caution">
    <text evidence="2">The sequence shown here is derived from an EMBL/GenBank/DDBJ whole genome shotgun (WGS) entry which is preliminary data.</text>
</comment>
<organism evidence="2 3">
    <name type="scientific">Paenibacillus filicis</name>
    <dbReference type="NCBI Taxonomy" id="669464"/>
    <lineage>
        <taxon>Bacteria</taxon>
        <taxon>Bacillati</taxon>
        <taxon>Bacillota</taxon>
        <taxon>Bacilli</taxon>
        <taxon>Bacillales</taxon>
        <taxon>Paenibacillaceae</taxon>
        <taxon>Paenibacillus</taxon>
    </lineage>
</organism>
<dbReference type="PANTHER" id="PTHR12526:SF630">
    <property type="entry name" value="GLYCOSYLTRANSFERASE"/>
    <property type="match status" value="1"/>
</dbReference>
<dbReference type="SUPFAM" id="SSF53756">
    <property type="entry name" value="UDP-Glycosyltransferase/glycogen phosphorylase"/>
    <property type="match status" value="1"/>
</dbReference>
<name>A0ABU9DCJ1_9BACL</name>
<proteinExistence type="predicted"/>
<dbReference type="EMBL" id="JBBPCC010000001">
    <property type="protein sequence ID" value="MEK8126566.1"/>
    <property type="molecule type" value="Genomic_DNA"/>
</dbReference>
<sequence>MNRKKTFYLMAPHFGDPFLTKDVGIIPYLMQKYYGYKSVYLTYRPSDGIASWPSMQLYTEKVEVEYIEPSFDYHPDHALQTVFGANIHDCARDLEQYISIHATRIDVLFIFGFYSFYFDPVAKYKELNPAGKVYLKLDANAYWINITPVNEPLRRFLSQCDLITSETLTEYISQRWSVPIHYLPNGYYPFGEDENYMNKIERFEEKEDIILTAARLGDHQKATHVLLEAFQEAAPYIPDSWKLVLAGSITDSFMPYVLKYTLEHPQLNERVVYTGYIHDKKELNKLFSKAKIFALPSITEGYPNVLSEAKKHGCYLVASDIESCRDAATKHELRLFSLSEQDKKDNRRVEYGSLHTVGDSHELAYRLIEACNNQSRLATVCYETQRDAADHFDWTKLCRKIDEWLQESI</sequence>
<dbReference type="GO" id="GO:0016757">
    <property type="term" value="F:glycosyltransferase activity"/>
    <property type="evidence" value="ECO:0007669"/>
    <property type="project" value="UniProtKB-KW"/>
</dbReference>
<evidence type="ECO:0000259" key="1">
    <source>
        <dbReference type="Pfam" id="PF00534"/>
    </source>
</evidence>
<evidence type="ECO:0000313" key="3">
    <source>
        <dbReference type="Proteomes" id="UP001469365"/>
    </source>
</evidence>
<dbReference type="RefSeq" id="WP_341413622.1">
    <property type="nucleotide sequence ID" value="NZ_JBBPCC010000001.1"/>
</dbReference>
<dbReference type="Pfam" id="PF00534">
    <property type="entry name" value="Glycos_transf_1"/>
    <property type="match status" value="1"/>
</dbReference>
<evidence type="ECO:0000313" key="2">
    <source>
        <dbReference type="EMBL" id="MEK8126566.1"/>
    </source>
</evidence>
<dbReference type="EC" id="2.4.-.-" evidence="2"/>
<feature type="domain" description="Glycosyl transferase family 1" evidence="1">
    <location>
        <begin position="199"/>
        <end position="333"/>
    </location>
</feature>
<dbReference type="Gene3D" id="3.40.50.2000">
    <property type="entry name" value="Glycogen Phosphorylase B"/>
    <property type="match status" value="1"/>
</dbReference>
<dbReference type="PANTHER" id="PTHR12526">
    <property type="entry name" value="GLYCOSYLTRANSFERASE"/>
    <property type="match status" value="1"/>
</dbReference>
<reference evidence="2 3" key="1">
    <citation type="submission" date="2024-04" db="EMBL/GenBank/DDBJ databases">
        <title>draft genome sequnece of Paenibacillus filicis.</title>
        <authorList>
            <person name="Kim D.-U."/>
        </authorList>
    </citation>
    <scope>NUCLEOTIDE SEQUENCE [LARGE SCALE GENOMIC DNA]</scope>
    <source>
        <strain evidence="2 3">KACC14197</strain>
    </source>
</reference>